<name>A0A0L0C4G5_LUCCU</name>
<evidence type="ECO:0000313" key="1">
    <source>
        <dbReference type="EMBL" id="KNC27142.1"/>
    </source>
</evidence>
<dbReference type="EMBL" id="JRES01000933">
    <property type="protein sequence ID" value="KNC27142.1"/>
    <property type="molecule type" value="Genomic_DNA"/>
</dbReference>
<dbReference type="Proteomes" id="UP000037069">
    <property type="component" value="Unassembled WGS sequence"/>
</dbReference>
<proteinExistence type="predicted"/>
<organism evidence="1 2">
    <name type="scientific">Lucilia cuprina</name>
    <name type="common">Green bottle fly</name>
    <name type="synonym">Australian sheep blowfly</name>
    <dbReference type="NCBI Taxonomy" id="7375"/>
    <lineage>
        <taxon>Eukaryota</taxon>
        <taxon>Metazoa</taxon>
        <taxon>Ecdysozoa</taxon>
        <taxon>Arthropoda</taxon>
        <taxon>Hexapoda</taxon>
        <taxon>Insecta</taxon>
        <taxon>Pterygota</taxon>
        <taxon>Neoptera</taxon>
        <taxon>Endopterygota</taxon>
        <taxon>Diptera</taxon>
        <taxon>Brachycera</taxon>
        <taxon>Muscomorpha</taxon>
        <taxon>Oestroidea</taxon>
        <taxon>Calliphoridae</taxon>
        <taxon>Luciliinae</taxon>
        <taxon>Lucilia</taxon>
    </lineage>
</organism>
<evidence type="ECO:0008006" key="3">
    <source>
        <dbReference type="Google" id="ProtNLM"/>
    </source>
</evidence>
<gene>
    <name evidence="1" type="ORF">FF38_12643</name>
</gene>
<comment type="caution">
    <text evidence="1">The sequence shown here is derived from an EMBL/GenBank/DDBJ whole genome shotgun (WGS) entry which is preliminary data.</text>
</comment>
<reference evidence="1 2" key="1">
    <citation type="journal article" date="2015" name="Nat. Commun.">
        <title>Lucilia cuprina genome unlocks parasitic fly biology to underpin future interventions.</title>
        <authorList>
            <person name="Anstead C.A."/>
            <person name="Korhonen P.K."/>
            <person name="Young N.D."/>
            <person name="Hall R.S."/>
            <person name="Jex A.R."/>
            <person name="Murali S.C."/>
            <person name="Hughes D.S."/>
            <person name="Lee S.F."/>
            <person name="Perry T."/>
            <person name="Stroehlein A.J."/>
            <person name="Ansell B.R."/>
            <person name="Breugelmans B."/>
            <person name="Hofmann A."/>
            <person name="Qu J."/>
            <person name="Dugan S."/>
            <person name="Lee S.L."/>
            <person name="Chao H."/>
            <person name="Dinh H."/>
            <person name="Han Y."/>
            <person name="Doddapaneni H.V."/>
            <person name="Worley K.C."/>
            <person name="Muzny D.M."/>
            <person name="Ioannidis P."/>
            <person name="Waterhouse R.M."/>
            <person name="Zdobnov E.M."/>
            <person name="James P.J."/>
            <person name="Bagnall N.H."/>
            <person name="Kotze A.C."/>
            <person name="Gibbs R.A."/>
            <person name="Richards S."/>
            <person name="Batterham P."/>
            <person name="Gasser R.B."/>
        </authorList>
    </citation>
    <scope>NUCLEOTIDE SEQUENCE [LARGE SCALE GENOMIC DNA]</scope>
    <source>
        <strain evidence="1 2">LS</strain>
        <tissue evidence="1">Full body</tissue>
    </source>
</reference>
<accession>A0A0L0C4G5</accession>
<dbReference type="AlphaFoldDB" id="A0A0L0C4G5"/>
<evidence type="ECO:0000313" key="2">
    <source>
        <dbReference type="Proteomes" id="UP000037069"/>
    </source>
</evidence>
<sequence>MCKYKRKCMKVCPGSFARVQYILLRKQKTVKKNNGNIYVPAEIYTHKVRLYLVVDIKDSKVKYKLYLQTVGKLTIYCCRYLNILSGHNNGSTFSKDVWPRATTQSCIVMHNPKLQKIIAYFAGNQYVSNLKLFNNVNATEAELTLLNVDAKLSAECNTGRTLFSQYIGQSFVNVYLTTLLLQQLFKGRRLFAVHHCMRDCFVHKLHFRFRLKLQSQVDT</sequence>
<keyword evidence="2" id="KW-1185">Reference proteome</keyword>
<protein>
    <recommendedName>
        <fullName evidence="3">PiggyBac transposable element-derived protein domain-containing protein</fullName>
    </recommendedName>
</protein>